<evidence type="ECO:0000256" key="4">
    <source>
        <dbReference type="ARBA" id="ARBA00022801"/>
    </source>
</evidence>
<feature type="binding site" evidence="9">
    <location>
        <position position="150"/>
    </location>
    <ligand>
        <name>substrate</name>
    </ligand>
</feature>
<feature type="binding site" evidence="10">
    <location>
        <position position="171"/>
    </location>
    <ligand>
        <name>Mn(2+)</name>
        <dbReference type="ChEBI" id="CHEBI:29035"/>
    </ligand>
</feature>
<evidence type="ECO:0000256" key="6">
    <source>
        <dbReference type="ARBA" id="ARBA00023211"/>
    </source>
</evidence>
<dbReference type="PANTHER" id="PTHR32092">
    <property type="entry name" value="6-PHOSPHO-BETA-GLUCOSIDASE-RELATED"/>
    <property type="match status" value="1"/>
</dbReference>
<dbReference type="InterPro" id="IPR022616">
    <property type="entry name" value="Glyco_hydro_4_C"/>
</dbReference>
<dbReference type="AlphaFoldDB" id="A0A160SZV6"/>
<dbReference type="Gene3D" id="3.90.1820.10">
    <property type="entry name" value="AglA-like glucosidase"/>
    <property type="match status" value="1"/>
</dbReference>
<keyword evidence="3 10" id="KW-0479">Metal-binding</keyword>
<dbReference type="InterPro" id="IPR036291">
    <property type="entry name" value="NAD(P)-bd_dom_sf"/>
</dbReference>
<evidence type="ECO:0000256" key="11">
    <source>
        <dbReference type="PIRSR" id="PIRSR601088-4"/>
    </source>
</evidence>
<dbReference type="GO" id="GO:0005975">
    <property type="term" value="P:carbohydrate metabolic process"/>
    <property type="evidence" value="ECO:0007669"/>
    <property type="project" value="InterPro"/>
</dbReference>
<dbReference type="Pfam" id="PF11975">
    <property type="entry name" value="Glyco_hydro_4C"/>
    <property type="match status" value="1"/>
</dbReference>
<keyword evidence="5 12" id="KW-0520">NAD</keyword>
<keyword evidence="10" id="KW-0408">Iron</keyword>
<evidence type="ECO:0000256" key="12">
    <source>
        <dbReference type="RuleBase" id="RU361152"/>
    </source>
</evidence>
<dbReference type="GO" id="GO:0016616">
    <property type="term" value="F:oxidoreductase activity, acting on the CH-OH group of donors, NAD or NADP as acceptor"/>
    <property type="evidence" value="ECO:0007669"/>
    <property type="project" value="InterPro"/>
</dbReference>
<dbReference type="InterPro" id="IPR001088">
    <property type="entry name" value="Glyco_hydro_4"/>
</dbReference>
<dbReference type="Pfam" id="PF02056">
    <property type="entry name" value="Glyco_hydro_4"/>
    <property type="match status" value="1"/>
</dbReference>
<accession>A0A160SZV6</accession>
<keyword evidence="8 12" id="KW-0326">Glycosidase</keyword>
<organism evidence="14 15">
    <name type="scientific">Candidatus Promineifilum breve</name>
    <dbReference type="NCBI Taxonomy" id="1806508"/>
    <lineage>
        <taxon>Bacteria</taxon>
        <taxon>Bacillati</taxon>
        <taxon>Chloroflexota</taxon>
        <taxon>Ardenticatenia</taxon>
        <taxon>Candidatus Promineifilales</taxon>
        <taxon>Candidatus Promineifilaceae</taxon>
        <taxon>Candidatus Promineifilum</taxon>
    </lineage>
</organism>
<evidence type="ECO:0000256" key="5">
    <source>
        <dbReference type="ARBA" id="ARBA00023027"/>
    </source>
</evidence>
<dbReference type="InterPro" id="IPR053715">
    <property type="entry name" value="GH4_Enzyme_sf"/>
</dbReference>
<evidence type="ECO:0000313" key="14">
    <source>
        <dbReference type="EMBL" id="CUS02289.2"/>
    </source>
</evidence>
<dbReference type="EC" id="3.2.1.22" evidence="14"/>
<keyword evidence="10" id="KW-0533">Nickel</keyword>
<keyword evidence="6 10" id="KW-0464">Manganese</keyword>
<gene>
    <name evidence="14" type="ORF">CFX0092_A0408</name>
</gene>
<dbReference type="SUPFAM" id="SSF56327">
    <property type="entry name" value="LDH C-terminal domain-like"/>
    <property type="match status" value="1"/>
</dbReference>
<dbReference type="RefSeq" id="WP_095041922.1">
    <property type="nucleotide sequence ID" value="NZ_LN890655.1"/>
</dbReference>
<comment type="cofactor">
    <cofactor evidence="12">
        <name>NAD(+)</name>
        <dbReference type="ChEBI" id="CHEBI:57540"/>
    </cofactor>
    <text evidence="12">Binds 1 NAD(+) per subunit.</text>
</comment>
<evidence type="ECO:0000256" key="7">
    <source>
        <dbReference type="ARBA" id="ARBA00023277"/>
    </source>
</evidence>
<evidence type="ECO:0000256" key="3">
    <source>
        <dbReference type="ARBA" id="ARBA00022723"/>
    </source>
</evidence>
<comment type="similarity">
    <text evidence="2 12">Belongs to the glycosyl hydrolase 4 family.</text>
</comment>
<dbReference type="GO" id="GO:0046872">
    <property type="term" value="F:metal ion binding"/>
    <property type="evidence" value="ECO:0007669"/>
    <property type="project" value="UniProtKB-KW"/>
</dbReference>
<protein>
    <submittedName>
        <fullName evidence="14">Alpha-galactosidase</fullName>
        <ecNumber evidence="14">3.2.1.22</ecNumber>
    </submittedName>
</protein>
<proteinExistence type="inferred from homology"/>
<evidence type="ECO:0000313" key="15">
    <source>
        <dbReference type="Proteomes" id="UP000215027"/>
    </source>
</evidence>
<feature type="binding site" evidence="10">
    <location>
        <position position="229"/>
    </location>
    <ligand>
        <name>Mn(2+)</name>
        <dbReference type="ChEBI" id="CHEBI:29035"/>
    </ligand>
</feature>
<dbReference type="SUPFAM" id="SSF51735">
    <property type="entry name" value="NAD(P)-binding Rossmann-fold domains"/>
    <property type="match status" value="1"/>
</dbReference>
<feature type="domain" description="Glycosyl hydrolase family 4 C-terminal" evidence="13">
    <location>
        <begin position="225"/>
        <end position="441"/>
    </location>
</feature>
<evidence type="ECO:0000256" key="10">
    <source>
        <dbReference type="PIRSR" id="PIRSR601088-3"/>
    </source>
</evidence>
<dbReference type="KEGG" id="pbf:CFX0092_A0408"/>
<evidence type="ECO:0000256" key="9">
    <source>
        <dbReference type="PIRSR" id="PIRSR601088-2"/>
    </source>
</evidence>
<name>A0A160SZV6_9CHLR</name>
<sequence length="467" mass="50611">MTSRKIVIIGVGSATFGPTTLATIVRNETLRGSKLALVDLDEAAAENAARVARRMSDAWGADMAISATTDRREALPGASHVVVSIEVAPREELWRLDWEIPRRHGLRQPYAENGGPGGLMHTCRQMPAHLAIARDMEALCPDAWLILFSNPLPRLTRAITKYTRIKTVGKCHQINVGYALAAALLAERYGIPVAGDVMLHSDPGNFPTVHTLAQAGRRHFTITSAGLNHFIWLLDIRDRATGEDLYPALRAAVGPSAAASHAPPSLEPLSLEMLRLFGRLPIAGDTHLAEYLPWLHDPQAEPWQTFALPLYDWSGNEDVREVLRVMMAAMASGDLPVDGMRESLSEGATELIAALGDGESYVDETVNVPNRGAITNLPADTIVEVPAVVGPFGIRPAQIGPLPEPIAELCRREAALVELVVDAAVHGDRTLALQALLLDPMIGDIGRARAILDDYLTTFADHLPQFK</sequence>
<comment type="cofactor">
    <cofactor evidence="1">
        <name>Mn(2+)</name>
        <dbReference type="ChEBI" id="CHEBI:29035"/>
    </cofactor>
</comment>
<keyword evidence="7" id="KW-0119">Carbohydrate metabolism</keyword>
<reference evidence="14" key="1">
    <citation type="submission" date="2016-01" db="EMBL/GenBank/DDBJ databases">
        <authorList>
            <person name="Mcilroy J.S."/>
            <person name="Karst M S."/>
            <person name="Albertsen M."/>
        </authorList>
    </citation>
    <scope>NUCLEOTIDE SEQUENCE</scope>
    <source>
        <strain evidence="14">Cfx-K</strain>
    </source>
</reference>
<dbReference type="PRINTS" id="PR00732">
    <property type="entry name" value="GLHYDRLASE4"/>
</dbReference>
<keyword evidence="4 12" id="KW-0378">Hydrolase</keyword>
<dbReference type="Proteomes" id="UP000215027">
    <property type="component" value="Chromosome I"/>
</dbReference>
<evidence type="ECO:0000259" key="13">
    <source>
        <dbReference type="Pfam" id="PF11975"/>
    </source>
</evidence>
<evidence type="ECO:0000256" key="8">
    <source>
        <dbReference type="ARBA" id="ARBA00023295"/>
    </source>
</evidence>
<dbReference type="EMBL" id="LN890655">
    <property type="protein sequence ID" value="CUS02289.2"/>
    <property type="molecule type" value="Genomic_DNA"/>
</dbReference>
<keyword evidence="10" id="KW-0170">Cobalt</keyword>
<dbReference type="PANTHER" id="PTHR32092:SF6">
    <property type="entry name" value="ALPHA-GALACTOSIDASE"/>
    <property type="match status" value="1"/>
</dbReference>
<dbReference type="GO" id="GO:0004557">
    <property type="term" value="F:alpha-galactosidase activity"/>
    <property type="evidence" value="ECO:0007669"/>
    <property type="project" value="UniProtKB-EC"/>
</dbReference>
<feature type="site" description="Increases basicity of active site Tyr" evidence="11">
    <location>
        <position position="112"/>
    </location>
</feature>
<dbReference type="InterPro" id="IPR015955">
    <property type="entry name" value="Lactate_DH/Glyco_Ohase_4_C"/>
</dbReference>
<evidence type="ECO:0000256" key="2">
    <source>
        <dbReference type="ARBA" id="ARBA00010141"/>
    </source>
</evidence>
<keyword evidence="15" id="KW-1185">Reference proteome</keyword>
<dbReference type="OrthoDB" id="9808275at2"/>
<evidence type="ECO:0000256" key="1">
    <source>
        <dbReference type="ARBA" id="ARBA00001936"/>
    </source>
</evidence>